<reference evidence="15 16" key="1">
    <citation type="submission" date="2021-10" db="EMBL/GenBank/DDBJ databases">
        <title>Genome sequencing of Xanthomonas strains from NCPPB.</title>
        <authorList>
            <person name="Hussein R."/>
            <person name="Harrison J."/>
            <person name="Studholme D.J."/>
            <person name="Vicente J."/>
            <person name="Grant M."/>
        </authorList>
    </citation>
    <scope>NUCLEOTIDE SEQUENCE [LARGE SCALE GENOMIC DNA]</scope>
    <source>
        <strain evidence="15 16">NCPPB 101</strain>
    </source>
</reference>
<comment type="caution">
    <text evidence="15">The sequence shown here is derived from an EMBL/GenBank/DDBJ whole genome shotgun (WGS) entry which is preliminary data.</text>
</comment>
<feature type="compositionally biased region" description="Low complexity" evidence="11">
    <location>
        <begin position="8"/>
        <end position="32"/>
    </location>
</feature>
<dbReference type="InterPro" id="IPR008635">
    <property type="entry name" value="Coiled_stalk_dom"/>
</dbReference>
<name>A0ABS8HLQ8_9XANT</name>
<keyword evidence="5" id="KW-1134">Transmembrane beta strand</keyword>
<dbReference type="InterPro" id="IPR008640">
    <property type="entry name" value="Adhesin_Head_dom"/>
</dbReference>
<evidence type="ECO:0000256" key="7">
    <source>
        <dbReference type="ARBA" id="ARBA00022729"/>
    </source>
</evidence>
<evidence type="ECO:0000256" key="4">
    <source>
        <dbReference type="ARBA" id="ARBA00022448"/>
    </source>
</evidence>
<keyword evidence="7" id="KW-0732">Signal</keyword>
<dbReference type="SUPFAM" id="SSF101967">
    <property type="entry name" value="Adhesin YadA, collagen-binding domain"/>
    <property type="match status" value="1"/>
</dbReference>
<dbReference type="CDD" id="cd12820">
    <property type="entry name" value="LbR_YadA-like"/>
    <property type="match status" value="1"/>
</dbReference>
<protein>
    <submittedName>
        <fullName evidence="15">YadA-like family protein</fullName>
    </submittedName>
</protein>
<feature type="domain" description="Trimeric autotransporter adhesin YadA-like C-terminal membrane anchor" evidence="12">
    <location>
        <begin position="188"/>
        <end position="248"/>
    </location>
</feature>
<dbReference type="Pfam" id="PF05658">
    <property type="entry name" value="YadA_head"/>
    <property type="match status" value="3"/>
</dbReference>
<evidence type="ECO:0000313" key="15">
    <source>
        <dbReference type="EMBL" id="MCC4622251.1"/>
    </source>
</evidence>
<keyword evidence="4" id="KW-0813">Transport</keyword>
<feature type="domain" description="Trimeric autotransporter adhesin YadA-like head" evidence="13">
    <location>
        <begin position="85"/>
        <end position="111"/>
    </location>
</feature>
<dbReference type="InterPro" id="IPR011049">
    <property type="entry name" value="Serralysin-like_metalloprot_C"/>
</dbReference>
<proteinExistence type="inferred from homology"/>
<feature type="domain" description="Trimeric autotransporter adhesin YadA-like head" evidence="13">
    <location>
        <begin position="29"/>
        <end position="55"/>
    </location>
</feature>
<evidence type="ECO:0000259" key="12">
    <source>
        <dbReference type="Pfam" id="PF03895"/>
    </source>
</evidence>
<dbReference type="InterPro" id="IPR045584">
    <property type="entry name" value="Pilin-like"/>
</dbReference>
<comment type="subcellular location">
    <subcellularLocation>
        <location evidence="2">Cell outer membrane</location>
    </subcellularLocation>
    <subcellularLocation>
        <location evidence="1">Cell surface</location>
    </subcellularLocation>
</comment>
<dbReference type="Pfam" id="PF05662">
    <property type="entry name" value="YadA_stalk"/>
    <property type="match status" value="1"/>
</dbReference>
<evidence type="ECO:0000259" key="14">
    <source>
        <dbReference type="Pfam" id="PF05662"/>
    </source>
</evidence>
<feature type="domain" description="Trimeric autotransporter adhesin YadA-like head" evidence="13">
    <location>
        <begin position="57"/>
        <end position="83"/>
    </location>
</feature>
<organism evidence="15 16">
    <name type="scientific">Xanthomonas cassavae CFBP 4642</name>
    <dbReference type="NCBI Taxonomy" id="1219375"/>
    <lineage>
        <taxon>Bacteria</taxon>
        <taxon>Pseudomonadati</taxon>
        <taxon>Pseudomonadota</taxon>
        <taxon>Gammaproteobacteria</taxon>
        <taxon>Lysobacterales</taxon>
        <taxon>Lysobacteraceae</taxon>
        <taxon>Xanthomonas</taxon>
    </lineage>
</organism>
<evidence type="ECO:0000313" key="16">
    <source>
        <dbReference type="Proteomes" id="UP001199206"/>
    </source>
</evidence>
<evidence type="ECO:0000256" key="10">
    <source>
        <dbReference type="ARBA" id="ARBA00023237"/>
    </source>
</evidence>
<dbReference type="Gene3D" id="3.30.1300.30">
    <property type="entry name" value="GSPII I/J protein-like"/>
    <property type="match status" value="1"/>
</dbReference>
<dbReference type="EMBL" id="JAJGQJ010000078">
    <property type="protein sequence ID" value="MCC4622251.1"/>
    <property type="molecule type" value="Genomic_DNA"/>
</dbReference>
<keyword evidence="6" id="KW-0812">Transmembrane</keyword>
<dbReference type="InterPro" id="IPR005594">
    <property type="entry name" value="YadA_C"/>
</dbReference>
<evidence type="ECO:0000256" key="5">
    <source>
        <dbReference type="ARBA" id="ARBA00022452"/>
    </source>
</evidence>
<sequence>MGGGGRSVSGQGASADGAGAAAYGDNSNASGADATAIGENTIASGDQSTASGSGAQATGDKASVYGESSVASGDSSTASGAGAIASGANTTAIGAGSNASADNSVALGAGSVADRENTVSVGSASGARQITNVAAGTQSTDAVNLGQLKQEVSDAQDWSRGYIDARVDRADRHASGGVAAAMAMATLPRAYQPGQNAAGFALSSFRGEQAIALGVSKISESGRYLLNINASTNTSGDAGVAVGAGIVW</sequence>
<dbReference type="Gene3D" id="2.150.10.10">
    <property type="entry name" value="Serralysin-like metalloprotease, C-terminal"/>
    <property type="match status" value="1"/>
</dbReference>
<dbReference type="SUPFAM" id="SSF54523">
    <property type="entry name" value="Pili subunits"/>
    <property type="match status" value="1"/>
</dbReference>
<evidence type="ECO:0000256" key="3">
    <source>
        <dbReference type="ARBA" id="ARBA00005848"/>
    </source>
</evidence>
<evidence type="ECO:0000259" key="13">
    <source>
        <dbReference type="Pfam" id="PF05658"/>
    </source>
</evidence>
<evidence type="ECO:0000256" key="2">
    <source>
        <dbReference type="ARBA" id="ARBA00004442"/>
    </source>
</evidence>
<keyword evidence="9" id="KW-0472">Membrane</keyword>
<evidence type="ECO:0000256" key="9">
    <source>
        <dbReference type="ARBA" id="ARBA00023136"/>
    </source>
</evidence>
<feature type="region of interest" description="Disordered" evidence="11">
    <location>
        <begin position="1"/>
        <end position="33"/>
    </location>
</feature>
<dbReference type="Proteomes" id="UP001199206">
    <property type="component" value="Unassembled WGS sequence"/>
</dbReference>
<comment type="similarity">
    <text evidence="3">Belongs to the autotransporter-2 (AT-2) (TC 1.B.40) family.</text>
</comment>
<evidence type="ECO:0000256" key="1">
    <source>
        <dbReference type="ARBA" id="ARBA00004241"/>
    </source>
</evidence>
<gene>
    <name evidence="15" type="ORF">LL965_20165</name>
</gene>
<keyword evidence="8" id="KW-0653">Protein transport</keyword>
<keyword evidence="10" id="KW-0998">Cell outer membrane</keyword>
<evidence type="ECO:0000256" key="8">
    <source>
        <dbReference type="ARBA" id="ARBA00022927"/>
    </source>
</evidence>
<dbReference type="Pfam" id="PF03895">
    <property type="entry name" value="YadA_anchor"/>
    <property type="match status" value="1"/>
</dbReference>
<evidence type="ECO:0000256" key="6">
    <source>
        <dbReference type="ARBA" id="ARBA00022692"/>
    </source>
</evidence>
<accession>A0ABS8HLQ8</accession>
<feature type="domain" description="Trimeric autotransporter adhesin YadA-like stalk" evidence="14">
    <location>
        <begin position="129"/>
        <end position="154"/>
    </location>
</feature>
<evidence type="ECO:0000256" key="11">
    <source>
        <dbReference type="SAM" id="MobiDB-lite"/>
    </source>
</evidence>
<keyword evidence="16" id="KW-1185">Reference proteome</keyword>